<dbReference type="EC" id="2.3.-.-" evidence="5"/>
<comment type="subcellular location">
    <subcellularLocation>
        <location evidence="1">Membrane</location>
    </subcellularLocation>
</comment>
<evidence type="ECO:0000256" key="2">
    <source>
        <dbReference type="ARBA" id="ARBA00007400"/>
    </source>
</evidence>
<dbReference type="PANTHER" id="PTHR23028">
    <property type="entry name" value="ACETYLTRANSFERASE"/>
    <property type="match status" value="1"/>
</dbReference>
<dbReference type="Pfam" id="PF01757">
    <property type="entry name" value="Acyl_transf_3"/>
    <property type="match status" value="1"/>
</dbReference>
<evidence type="ECO:0000256" key="1">
    <source>
        <dbReference type="ARBA" id="ARBA00004370"/>
    </source>
</evidence>
<feature type="transmembrane region" description="Helical" evidence="3">
    <location>
        <begin position="191"/>
        <end position="214"/>
    </location>
</feature>
<dbReference type="Proteomes" id="UP001597262">
    <property type="component" value="Unassembled WGS sequence"/>
</dbReference>
<gene>
    <name evidence="5" type="ORF">ACFQ3W_20410</name>
</gene>
<organism evidence="5 6">
    <name type="scientific">Paenibacillus puldeungensis</name>
    <dbReference type="NCBI Taxonomy" id="696536"/>
    <lineage>
        <taxon>Bacteria</taxon>
        <taxon>Bacillati</taxon>
        <taxon>Bacillota</taxon>
        <taxon>Bacilli</taxon>
        <taxon>Bacillales</taxon>
        <taxon>Paenibacillaceae</taxon>
        <taxon>Paenibacillus</taxon>
    </lineage>
</organism>
<evidence type="ECO:0000313" key="5">
    <source>
        <dbReference type="EMBL" id="MFD1178645.1"/>
    </source>
</evidence>
<dbReference type="PANTHER" id="PTHR23028:SF134">
    <property type="entry name" value="PUTATIVE (AFU_ORTHOLOGUE AFUA_4G08520)-RELATED"/>
    <property type="match status" value="1"/>
</dbReference>
<feature type="transmembrane region" description="Helical" evidence="3">
    <location>
        <begin position="334"/>
        <end position="360"/>
    </location>
</feature>
<dbReference type="InterPro" id="IPR002656">
    <property type="entry name" value="Acyl_transf_3_dom"/>
</dbReference>
<feature type="transmembrane region" description="Helical" evidence="3">
    <location>
        <begin position="163"/>
        <end position="185"/>
    </location>
</feature>
<name>A0ABW3S396_9BACL</name>
<evidence type="ECO:0000313" key="6">
    <source>
        <dbReference type="Proteomes" id="UP001597262"/>
    </source>
</evidence>
<evidence type="ECO:0000256" key="3">
    <source>
        <dbReference type="SAM" id="Phobius"/>
    </source>
</evidence>
<keyword evidence="3" id="KW-0812">Transmembrane</keyword>
<dbReference type="InterPro" id="IPR050879">
    <property type="entry name" value="Acyltransferase_3"/>
</dbReference>
<dbReference type="EMBL" id="JBHTLM010000018">
    <property type="protein sequence ID" value="MFD1178645.1"/>
    <property type="molecule type" value="Genomic_DNA"/>
</dbReference>
<accession>A0ABW3S396</accession>
<keyword evidence="3" id="KW-1133">Transmembrane helix</keyword>
<evidence type="ECO:0000259" key="4">
    <source>
        <dbReference type="Pfam" id="PF01757"/>
    </source>
</evidence>
<feature type="transmembrane region" description="Helical" evidence="3">
    <location>
        <begin position="272"/>
        <end position="289"/>
    </location>
</feature>
<feature type="transmembrane region" description="Helical" evidence="3">
    <location>
        <begin position="234"/>
        <end position="252"/>
    </location>
</feature>
<comment type="similarity">
    <text evidence="2">Belongs to the acyltransferase 3 family.</text>
</comment>
<feature type="transmembrane region" description="Helical" evidence="3">
    <location>
        <begin position="95"/>
        <end position="117"/>
    </location>
</feature>
<dbReference type="RefSeq" id="WP_379321080.1">
    <property type="nucleotide sequence ID" value="NZ_JBHTLM010000018.1"/>
</dbReference>
<keyword evidence="6" id="KW-1185">Reference proteome</keyword>
<reference evidence="6" key="1">
    <citation type="journal article" date="2019" name="Int. J. Syst. Evol. Microbiol.">
        <title>The Global Catalogue of Microorganisms (GCM) 10K type strain sequencing project: providing services to taxonomists for standard genome sequencing and annotation.</title>
        <authorList>
            <consortium name="The Broad Institute Genomics Platform"/>
            <consortium name="The Broad Institute Genome Sequencing Center for Infectious Disease"/>
            <person name="Wu L."/>
            <person name="Ma J."/>
        </authorList>
    </citation>
    <scope>NUCLEOTIDE SEQUENCE [LARGE SCALE GENOMIC DNA]</scope>
    <source>
        <strain evidence="6">CCUG 59189</strain>
    </source>
</reference>
<dbReference type="GO" id="GO:0016746">
    <property type="term" value="F:acyltransferase activity"/>
    <property type="evidence" value="ECO:0007669"/>
    <property type="project" value="UniProtKB-KW"/>
</dbReference>
<keyword evidence="5" id="KW-0808">Transferase</keyword>
<protein>
    <submittedName>
        <fullName evidence="5">Acyltransferase family protein</fullName>
        <ecNumber evidence="5">2.3.-.-</ecNumber>
    </submittedName>
</protein>
<feature type="transmembrane region" description="Helical" evidence="3">
    <location>
        <begin position="53"/>
        <end position="74"/>
    </location>
</feature>
<proteinExistence type="inferred from homology"/>
<sequence length="400" mass="46018">MTAKVDYLDGLRGVAAGVVVVTHFFQIFFPSVFEGNQQISHYAFERFASQTPINLLFNGNFSVCLFFVLSGYVLSHRFFQTKENEIVYSSALRRYLRLAIPAFCSVVIAYIAMRVGFGYYDNIRNVTMSSMPDPFEASPRFGTMLTETWFHTFFTYGMQYNPVLWTMTYELLGSFLIFAFILLVGRYRMRFPLYALFIWWFLDSYYLGFMLGVLLSDLKNSEGINRLSFLQRPWVTTILMLFGFYFGSFPYVDPAGTIYSALVWKMDGFSFFVFYHVLGAFLIIAALLTNHTLQNTFGSKWIAYLGKISFSLYLVHFTVICTLSSYLFDQWKNFIPYGMNVVVSFAVTLPVILGLSHLFYKYVDAKTLQLLSAGSRQLFEWVRKQKKGGATRSKSNGISG</sequence>
<feature type="domain" description="Acyltransferase 3" evidence="4">
    <location>
        <begin position="6"/>
        <end position="355"/>
    </location>
</feature>
<keyword evidence="5" id="KW-0012">Acyltransferase</keyword>
<keyword evidence="3" id="KW-0472">Membrane</keyword>
<feature type="transmembrane region" description="Helical" evidence="3">
    <location>
        <begin position="310"/>
        <end position="328"/>
    </location>
</feature>
<comment type="caution">
    <text evidence="5">The sequence shown here is derived from an EMBL/GenBank/DDBJ whole genome shotgun (WGS) entry which is preliminary data.</text>
</comment>
<feature type="transmembrane region" description="Helical" evidence="3">
    <location>
        <begin position="12"/>
        <end position="33"/>
    </location>
</feature>